<proteinExistence type="predicted"/>
<dbReference type="InterPro" id="IPR011646">
    <property type="entry name" value="KAP_P-loop"/>
</dbReference>
<evidence type="ECO:0000313" key="4">
    <source>
        <dbReference type="Proteomes" id="UP000662873"/>
    </source>
</evidence>
<protein>
    <recommendedName>
        <fullName evidence="2">KAP NTPase domain-containing protein</fullName>
    </recommendedName>
</protein>
<evidence type="ECO:0000259" key="2">
    <source>
        <dbReference type="Pfam" id="PF07693"/>
    </source>
</evidence>
<dbReference type="AlphaFoldDB" id="A0A809RXA1"/>
<feature type="compositionally biased region" description="Basic and acidic residues" evidence="1">
    <location>
        <begin position="648"/>
        <end position="658"/>
    </location>
</feature>
<reference evidence="3" key="1">
    <citation type="journal article" name="DNA Res.">
        <title>The physiological potential of anammox bacteria as revealed by their core genome structure.</title>
        <authorList>
            <person name="Okubo T."/>
            <person name="Toyoda A."/>
            <person name="Fukuhara K."/>
            <person name="Uchiyama I."/>
            <person name="Harigaya Y."/>
            <person name="Kuroiwa M."/>
            <person name="Suzuki T."/>
            <person name="Murakami Y."/>
            <person name="Suwa Y."/>
            <person name="Takami H."/>
        </authorList>
    </citation>
    <scope>NUCLEOTIDE SEQUENCE</scope>
    <source>
        <strain evidence="3">317325-2</strain>
    </source>
</reference>
<accession>A0A809RXA1</accession>
<organism evidence="3 4">
    <name type="scientific">Candidatus Nitrosymbiomonas proteolyticus</name>
    <dbReference type="NCBI Taxonomy" id="2608984"/>
    <lineage>
        <taxon>Bacteria</taxon>
        <taxon>Bacillati</taxon>
        <taxon>Armatimonadota</taxon>
        <taxon>Armatimonadota incertae sedis</taxon>
        <taxon>Candidatus Nitrosymbiomonas</taxon>
    </lineage>
</organism>
<evidence type="ECO:0000256" key="1">
    <source>
        <dbReference type="SAM" id="MobiDB-lite"/>
    </source>
</evidence>
<dbReference type="KEGG" id="npy:NPRO_21270"/>
<feature type="region of interest" description="Disordered" evidence="1">
    <location>
        <begin position="632"/>
        <end position="658"/>
    </location>
</feature>
<feature type="compositionally biased region" description="Acidic residues" evidence="1">
    <location>
        <begin position="637"/>
        <end position="647"/>
    </location>
</feature>
<feature type="domain" description="KAP NTPase" evidence="2">
    <location>
        <begin position="11"/>
        <end position="255"/>
    </location>
</feature>
<dbReference type="Pfam" id="PF07693">
    <property type="entry name" value="KAP_NTPase"/>
    <property type="match status" value="1"/>
</dbReference>
<sequence>MVVERIASAASIVHFEPWMVTTKESLAAEFFAVLGQAVLPSGDKKQAQLARSRFYRYGSKIVGVLAVGAKAAGAIVPGASAAGEAATSISSALDLAADGLQARSTEPTLREMRQSISEDLSKLKKPIVVVIDDIDRLDLDEVRTTFQLIKACADFPNVRYLLLFDREQVFHALEGSVNNPQAFLEKIVNQVFDLPEATTKQRAKLLDDALSELGLHEGLPKQDMERLSIVFDEVLLPGLQTVRHVKRFVSTVRSLLPGVIVDSFRNIDPADFLALEFLRQYAPAVYAVLRDEQAPAPGGRVARMVHDEEWPQMVADRRQKAIDDLPEPTKALAKEALDSFSSASTSESAAHAACRFETDYWRPVYFGFCDARAKIKEADWMAFRSLLDSKKSLRSWLKQWDDRDLRDRWVTAICARATELSRLQRLKLMSALFMWGDAHGHEETSLLQFEQHEWSFAVSFCCTAMLEATRDPKQRIELLNQAIRDSAAMVAPSLVVGMEGERQRKDGWGHWAQREDLTGLIQDLGERMTGEVRSGGVWSHPDPEKSIHAWIYVAEKEKDAWFDNLPDDKHQLAKYLNHIVGSHMDDKNLSNWRVEKKLLQAVRDIDLSLLTEKGHWARQHLLDSAERLKRQDRFFESDENEEEETQAESEHPVNGDDS</sequence>
<evidence type="ECO:0000313" key="3">
    <source>
        <dbReference type="EMBL" id="BBO24532.1"/>
    </source>
</evidence>
<name>A0A809RXA1_9BACT</name>
<dbReference type="Proteomes" id="UP000662873">
    <property type="component" value="Chromosome"/>
</dbReference>
<gene>
    <name evidence="3" type="ORF">NPRO_21270</name>
</gene>
<dbReference type="EMBL" id="AP021858">
    <property type="protein sequence ID" value="BBO24532.1"/>
    <property type="molecule type" value="Genomic_DNA"/>
</dbReference>